<feature type="non-terminal residue" evidence="1">
    <location>
        <position position="91"/>
    </location>
</feature>
<proteinExistence type="predicted"/>
<organism evidence="1">
    <name type="scientific">hydrothermal vent metagenome</name>
    <dbReference type="NCBI Taxonomy" id="652676"/>
    <lineage>
        <taxon>unclassified sequences</taxon>
        <taxon>metagenomes</taxon>
        <taxon>ecological metagenomes</taxon>
    </lineage>
</organism>
<name>A0A3B0Y0D4_9ZZZZ</name>
<dbReference type="EMBL" id="UOFK01000053">
    <property type="protein sequence ID" value="VAW74115.1"/>
    <property type="molecule type" value="Genomic_DNA"/>
</dbReference>
<sequence>MNDIACFFNKYIVSSAESSYIDQAEEMAMKRSEQLKRHLHPGRVYRRAELAQWSKSVDRHARELVDQGVLQKLQNGLYYCPKHSAFGQVPA</sequence>
<reference evidence="1" key="1">
    <citation type="submission" date="2018-06" db="EMBL/GenBank/DDBJ databases">
        <authorList>
            <person name="Zhirakovskaya E."/>
        </authorList>
    </citation>
    <scope>NUCLEOTIDE SEQUENCE</scope>
</reference>
<protein>
    <submittedName>
        <fullName evidence="1">Uncharacterized protein</fullName>
    </submittedName>
</protein>
<evidence type="ECO:0000313" key="1">
    <source>
        <dbReference type="EMBL" id="VAW74115.1"/>
    </source>
</evidence>
<gene>
    <name evidence="1" type="ORF">MNBD_GAMMA13-313</name>
</gene>
<dbReference type="AlphaFoldDB" id="A0A3B0Y0D4"/>
<accession>A0A3B0Y0D4</accession>